<evidence type="ECO:0000313" key="8">
    <source>
        <dbReference type="Proteomes" id="UP000265930"/>
    </source>
</evidence>
<dbReference type="InterPro" id="IPR052174">
    <property type="entry name" value="Flavoredoxin"/>
</dbReference>
<gene>
    <name evidence="5" type="primary">flr_1</name>
    <name evidence="5" type="ORF">CLCHR_06370</name>
    <name evidence="6" type="ORF">D2A34_06375</name>
</gene>
<dbReference type="InterPro" id="IPR012349">
    <property type="entry name" value="Split_barrel_FMN-bd"/>
</dbReference>
<sequence length="191" mass="20917">MKKSIGAKLAFSPLPTLVIGTYNADMEPNVMTASFGGIVSAAPPTLGISIRKATLTYENIIRNEVFTVSIPSENYIKEMDYFGIVTGKNNAKFLDTGLTATKGTFVDAPYVEEFPVNIECKLIKPIELGSHIQFIGEIVEVKVNEEMIDEKGNSDIAKLKPISFVGNDYSYYGLGDKLGKAFSIGKDFNRK</sequence>
<evidence type="ECO:0000313" key="6">
    <source>
        <dbReference type="EMBL" id="RII34831.1"/>
    </source>
</evidence>
<reference evidence="6 8" key="2">
    <citation type="submission" date="2018-08" db="EMBL/GenBank/DDBJ databases">
        <title>Genome of Clostridium chromiireducens C1, DSM12136.</title>
        <authorList>
            <person name="Xing M."/>
            <person name="Wei Y."/>
            <person name="Ang E.L."/>
            <person name="Zhao H."/>
            <person name="Zhang Y."/>
        </authorList>
    </citation>
    <scope>NUCLEOTIDE SEQUENCE [LARGE SCALE GENOMIC DNA]</scope>
    <source>
        <strain evidence="6 8">C1</strain>
    </source>
</reference>
<evidence type="ECO:0000256" key="3">
    <source>
        <dbReference type="ARBA" id="ARBA00038054"/>
    </source>
</evidence>
<dbReference type="EMBL" id="QXDJ01000002">
    <property type="protein sequence ID" value="RII34831.1"/>
    <property type="molecule type" value="Genomic_DNA"/>
</dbReference>
<evidence type="ECO:0000256" key="1">
    <source>
        <dbReference type="ARBA" id="ARBA00001917"/>
    </source>
</evidence>
<evidence type="ECO:0000313" key="7">
    <source>
        <dbReference type="Proteomes" id="UP000191056"/>
    </source>
</evidence>
<dbReference type="Proteomes" id="UP000265930">
    <property type="component" value="Unassembled WGS sequence"/>
</dbReference>
<keyword evidence="7" id="KW-1185">Reference proteome</keyword>
<dbReference type="GO" id="GO:0016646">
    <property type="term" value="F:oxidoreductase activity, acting on the CH-NH group of donors, NAD or NADP as acceptor"/>
    <property type="evidence" value="ECO:0007669"/>
    <property type="project" value="UniProtKB-ARBA"/>
</dbReference>
<evidence type="ECO:0000313" key="5">
    <source>
        <dbReference type="EMBL" id="OPJ65653.1"/>
    </source>
</evidence>
<dbReference type="SMART" id="SM00903">
    <property type="entry name" value="Flavin_Reduct"/>
    <property type="match status" value="1"/>
</dbReference>
<dbReference type="GO" id="GO:0010181">
    <property type="term" value="F:FMN binding"/>
    <property type="evidence" value="ECO:0007669"/>
    <property type="project" value="InterPro"/>
</dbReference>
<keyword evidence="2" id="KW-0285">Flavoprotein</keyword>
<proteinExistence type="inferred from homology"/>
<dbReference type="InterPro" id="IPR002563">
    <property type="entry name" value="Flavin_Rdtase-like_dom"/>
</dbReference>
<dbReference type="Proteomes" id="UP000191056">
    <property type="component" value="Unassembled WGS sequence"/>
</dbReference>
<protein>
    <submittedName>
        <fullName evidence="6">Flavin reductase family protein</fullName>
    </submittedName>
    <submittedName>
        <fullName evidence="5">Flavoredoxin</fullName>
    </submittedName>
</protein>
<dbReference type="SUPFAM" id="SSF50475">
    <property type="entry name" value="FMN-binding split barrel"/>
    <property type="match status" value="1"/>
</dbReference>
<comment type="similarity">
    <text evidence="3">Belongs to the flavoredoxin family.</text>
</comment>
<dbReference type="Pfam" id="PF01613">
    <property type="entry name" value="Flavin_Reduct"/>
    <property type="match status" value="1"/>
</dbReference>
<evidence type="ECO:0000256" key="2">
    <source>
        <dbReference type="ARBA" id="ARBA00022630"/>
    </source>
</evidence>
<organism evidence="5 7">
    <name type="scientific">Clostridium chromiireducens</name>
    <dbReference type="NCBI Taxonomy" id="225345"/>
    <lineage>
        <taxon>Bacteria</taxon>
        <taxon>Bacillati</taxon>
        <taxon>Bacillota</taxon>
        <taxon>Clostridia</taxon>
        <taxon>Eubacteriales</taxon>
        <taxon>Clostridiaceae</taxon>
        <taxon>Clostridium</taxon>
    </lineage>
</organism>
<dbReference type="PANTHER" id="PTHR43567:SF1">
    <property type="entry name" value="FLAVOREDOXIN"/>
    <property type="match status" value="1"/>
</dbReference>
<comment type="caution">
    <text evidence="5">The sequence shown here is derived from an EMBL/GenBank/DDBJ whole genome shotgun (WGS) entry which is preliminary data.</text>
</comment>
<dbReference type="PANTHER" id="PTHR43567">
    <property type="entry name" value="FLAVOREDOXIN-RELATED-RELATED"/>
    <property type="match status" value="1"/>
</dbReference>
<name>A0A1V4J0H4_9CLOT</name>
<reference evidence="5 7" key="1">
    <citation type="submission" date="2017-03" db="EMBL/GenBank/DDBJ databases">
        <title>Genome sequence of Clostridium chromiireducens DSM 23318.</title>
        <authorList>
            <person name="Poehlein A."/>
            <person name="Daniel R."/>
        </authorList>
    </citation>
    <scope>NUCLEOTIDE SEQUENCE [LARGE SCALE GENOMIC DNA]</scope>
    <source>
        <strain evidence="5 7">DSM 23318</strain>
    </source>
</reference>
<dbReference type="STRING" id="225345.CLCHR_06370"/>
<evidence type="ECO:0000259" key="4">
    <source>
        <dbReference type="SMART" id="SM00903"/>
    </source>
</evidence>
<dbReference type="AlphaFoldDB" id="A0A1V4J0H4"/>
<feature type="domain" description="Flavin reductase like" evidence="4">
    <location>
        <begin position="11"/>
        <end position="155"/>
    </location>
</feature>
<dbReference type="EMBL" id="MZGT01000006">
    <property type="protein sequence ID" value="OPJ65653.1"/>
    <property type="molecule type" value="Genomic_DNA"/>
</dbReference>
<accession>A0A1V4J0H4</accession>
<comment type="cofactor">
    <cofactor evidence="1">
        <name>FMN</name>
        <dbReference type="ChEBI" id="CHEBI:58210"/>
    </cofactor>
</comment>
<dbReference type="RefSeq" id="WP_079438235.1">
    <property type="nucleotide sequence ID" value="NZ_JBLZIA010000007.1"/>
</dbReference>
<dbReference type="Gene3D" id="2.30.110.10">
    <property type="entry name" value="Electron Transport, Fmn-binding Protein, Chain A"/>
    <property type="match status" value="1"/>
</dbReference>
<dbReference type="OrthoDB" id="9806228at2"/>